<comment type="subcellular location">
    <subcellularLocation>
        <location evidence="1">Membrane</location>
    </subcellularLocation>
</comment>
<sequence>MNTNVINTANISGENKSQVFVGNHIAQLTIIQPQSSDSSVDYHNIQLAFLNNKSLSAVAKGIIEQLLADHYEGRSIESVLGLVANFSRSNSLTEQDQNSIIACRLLIGEDVNKEDKNKILSELSQSDSSLSPEYEDCLCAGAIVIMTENCEEERRDVLLKRSSGELAKQAYISTSKNSLEDPDSLPFSLEGCGNPSLKLLLDKYISCGNVEHSSRILSMLKERDYVYSYEKESLLLECIGLNTFANVDYLLLTQSQQEHLSNVIQKVVDYISDHSNEVSNGTDRGLFLIATQLTMYTQAEDSRLLILLEKHQQNLESIPEQGAGLRALVSIAEQDANKKRVDGLLLKELAAEIVQNASSGKFYGLVLEKYAEKASPDAIKVVNDDLAALDENPVVICSRIMLLAKAYPRLNSIDYRRDIVSLISKLKNESLYISFSTYLSTTLKAAELEELSLLLLRPQFKNHIDPWISDGYIHYLNLLFKTEQYGELDMRLAVVSETGQEAMPIVSIKARLAFFREDFDASCGYFQALLNNSSGNDYACLRYVWSSLIVIRKQKGEGYLDLLSLVNFKALDSPSDHYTWDLLLDIACNLKELSSSVTLNDIADKILGWFAIEPDRYAINIFNFVSGLPENTLLDKYVESEDAVFRGAVKYSKNKKSEIRLICSDITLCGKQGSYLTPPTSKIAKSEIGTSPMIRGGVAFIEDKLSPLLGAHHIAVELLDVNDNVPFWRGQLDPDPAKIYESLMNFIDSIDDGDSRAKREAFLSSGLIPLHVKYSYIRTGDGFGKALIGYLSSNVVSTLVKPNFQSEHLNMIINSKDIVLDELGFALLVVMGLQEQLESSNLHITERTKRLIDGWLPRSDLAVEVYFDEDRDIFSYSDESKPEMVDKDLTVGVRALLDRCKVHDDKLANMSMATLLLGNTVLSSSTKSSISLANDKGFGFFVLDPLMLLLLSSSESESESCPFAFASADDFFRDGVKFNTYIAEHVVRFVNKNNRLAVPYTAVNFATYSEDEGFVDLFVNWLSTCPVDLSKILHGLLILSSLECEPNEGGYSSWMEIPKSDDSKLTEVALIKKLFSLGVDHKKQANVILDMINMIILDDHGVLKRGVSYTEAEIVTVYNRTATLFCYMNRVDQALESMALSTTDVWDHVYDLYCPELIDTVQLH</sequence>
<dbReference type="AlphaFoldDB" id="A0A2T3KM35"/>
<reference evidence="3 4" key="1">
    <citation type="submission" date="2018-01" db="EMBL/GenBank/DDBJ databases">
        <title>Whole genome sequencing of Histamine producing bacteria.</title>
        <authorList>
            <person name="Butler K."/>
        </authorList>
    </citation>
    <scope>NUCLEOTIDE SEQUENCE [LARGE SCALE GENOMIC DNA]</scope>
    <source>
        <strain evidence="3 4">FS-7.2</strain>
    </source>
</reference>
<dbReference type="GO" id="GO:0005886">
    <property type="term" value="C:plasma membrane"/>
    <property type="evidence" value="ECO:0007669"/>
    <property type="project" value="InterPro"/>
</dbReference>
<dbReference type="EMBL" id="PYNF01000003">
    <property type="protein sequence ID" value="PSV00739.1"/>
    <property type="molecule type" value="Genomic_DNA"/>
</dbReference>
<evidence type="ECO:0000256" key="2">
    <source>
        <dbReference type="ARBA" id="ARBA00023136"/>
    </source>
</evidence>
<comment type="caution">
    <text evidence="3">The sequence shown here is derived from an EMBL/GenBank/DDBJ whole genome shotgun (WGS) entry which is preliminary data.</text>
</comment>
<dbReference type="Proteomes" id="UP000241426">
    <property type="component" value="Unassembled WGS sequence"/>
</dbReference>
<evidence type="ECO:0000313" key="4">
    <source>
        <dbReference type="Proteomes" id="UP000241426"/>
    </source>
</evidence>
<dbReference type="GO" id="GO:0007155">
    <property type="term" value="P:cell adhesion"/>
    <property type="evidence" value="ECO:0007669"/>
    <property type="project" value="InterPro"/>
</dbReference>
<proteinExistence type="predicted"/>
<dbReference type="InterPro" id="IPR020894">
    <property type="entry name" value="Cadherin_CS"/>
</dbReference>
<name>A0A2T3KM35_9GAMM</name>
<dbReference type="RefSeq" id="WP_107289369.1">
    <property type="nucleotide sequence ID" value="NZ_PYNF01000003.1"/>
</dbReference>
<organism evidence="3 4">
    <name type="scientific">Photobacterium kishitanii</name>
    <dbReference type="NCBI Taxonomy" id="318456"/>
    <lineage>
        <taxon>Bacteria</taxon>
        <taxon>Pseudomonadati</taxon>
        <taxon>Pseudomonadota</taxon>
        <taxon>Gammaproteobacteria</taxon>
        <taxon>Vibrionales</taxon>
        <taxon>Vibrionaceae</taxon>
        <taxon>Photobacterium</taxon>
    </lineage>
</organism>
<accession>A0A2T3KM35</accession>
<dbReference type="PROSITE" id="PS00232">
    <property type="entry name" value="CADHERIN_1"/>
    <property type="match status" value="1"/>
</dbReference>
<evidence type="ECO:0000313" key="3">
    <source>
        <dbReference type="EMBL" id="PSV00739.1"/>
    </source>
</evidence>
<gene>
    <name evidence="3" type="ORF">C9J27_06245</name>
</gene>
<keyword evidence="2" id="KW-0472">Membrane</keyword>
<evidence type="ECO:0000256" key="1">
    <source>
        <dbReference type="ARBA" id="ARBA00004370"/>
    </source>
</evidence>
<protein>
    <submittedName>
        <fullName evidence="3">Uncharacterized protein</fullName>
    </submittedName>
</protein>